<feature type="domain" description="Solute-binding protein family 3/N-terminal" evidence="3">
    <location>
        <begin position="41"/>
        <end position="272"/>
    </location>
</feature>
<feature type="chain" id="PRO_5022174902" evidence="2">
    <location>
        <begin position="40"/>
        <end position="274"/>
    </location>
</feature>
<feature type="signal peptide" evidence="2">
    <location>
        <begin position="1"/>
        <end position="39"/>
    </location>
</feature>
<name>A0A515ER25_9BURK</name>
<organism evidence="4 5">
    <name type="scientific">Rhodoferax aquaticus</name>
    <dbReference type="NCBI Taxonomy" id="2527691"/>
    <lineage>
        <taxon>Bacteria</taxon>
        <taxon>Pseudomonadati</taxon>
        <taxon>Pseudomonadota</taxon>
        <taxon>Betaproteobacteria</taxon>
        <taxon>Burkholderiales</taxon>
        <taxon>Comamonadaceae</taxon>
        <taxon>Rhodoferax</taxon>
    </lineage>
</organism>
<reference evidence="5" key="1">
    <citation type="submission" date="2019-02" db="EMBL/GenBank/DDBJ databases">
        <title>Complete genome sequence of Rhodoferax sp. Gr-4.</title>
        <authorList>
            <person name="Jin L."/>
        </authorList>
    </citation>
    <scope>NUCLEOTIDE SEQUENCE [LARGE SCALE GENOMIC DNA]</scope>
    <source>
        <strain evidence="5">Gr-4</strain>
    </source>
</reference>
<dbReference type="EMBL" id="CP036282">
    <property type="protein sequence ID" value="QDL55114.1"/>
    <property type="molecule type" value="Genomic_DNA"/>
</dbReference>
<accession>A0A515ER25</accession>
<evidence type="ECO:0000259" key="3">
    <source>
        <dbReference type="SMART" id="SM00062"/>
    </source>
</evidence>
<dbReference type="InterPro" id="IPR001638">
    <property type="entry name" value="Solute-binding_3/MltF_N"/>
</dbReference>
<gene>
    <name evidence="4" type="ORF">EXZ61_13575</name>
</gene>
<dbReference type="PANTHER" id="PTHR35936">
    <property type="entry name" value="MEMBRANE-BOUND LYTIC MUREIN TRANSGLYCOSYLASE F"/>
    <property type="match status" value="1"/>
</dbReference>
<keyword evidence="1 2" id="KW-0732">Signal</keyword>
<sequence length="274" mass="29985">MPRHAQRLMDTLSLASVTQSAARWLLCAALQTCGLSALAQTLPLAATDWPPFEFADAQGMATGADTEVIQAAFERMQLSASIRIQPWARVEQQGAKGEFAAIYSVIKTPERMQNFVFSDPISSSKMVFFKRKSQALQWQSLADLSAYTVGISAGFAYPEVFTQAVQAKQFKAVVPSYGASADLSSLKGLQRGVVDVVICELSVCQYLIKTHATDLTGIDHMPTLIGTELPMYLAFSKNWPRAEALAHEFNLALAKVTSSGARKKIYKKYGMQSE</sequence>
<dbReference type="PANTHER" id="PTHR35936:SF25">
    <property type="entry name" value="ABC TRANSPORTER SUBSTRATE-BINDING PROTEIN"/>
    <property type="match status" value="1"/>
</dbReference>
<dbReference type="SMART" id="SM00062">
    <property type="entry name" value="PBPb"/>
    <property type="match status" value="1"/>
</dbReference>
<protein>
    <submittedName>
        <fullName evidence="4">Amino acid ABC transporter substrate-binding protein</fullName>
    </submittedName>
</protein>
<proteinExistence type="predicted"/>
<evidence type="ECO:0000256" key="1">
    <source>
        <dbReference type="ARBA" id="ARBA00022729"/>
    </source>
</evidence>
<evidence type="ECO:0000313" key="4">
    <source>
        <dbReference type="EMBL" id="QDL55114.1"/>
    </source>
</evidence>
<reference evidence="5" key="2">
    <citation type="journal article" date="2020" name="Int. J. Syst. Evol. Microbiol.">
        <title>Genomic insights into a novel species Rhodoferax aquaticus sp. nov., isolated from freshwater.</title>
        <authorList>
            <person name="Li T."/>
            <person name="Zhuo Y."/>
            <person name="Jin C.Z."/>
            <person name="Wu X."/>
            <person name="Ko S.R."/>
            <person name="Jin F.J."/>
            <person name="Ahn C.Y."/>
            <person name="Oh H.M."/>
            <person name="Lee H.G."/>
            <person name="Jin L."/>
        </authorList>
    </citation>
    <scope>NUCLEOTIDE SEQUENCE [LARGE SCALE GENOMIC DNA]</scope>
    <source>
        <strain evidence="5">Gr-4</strain>
    </source>
</reference>
<dbReference type="KEGG" id="rhg:EXZ61_13575"/>
<evidence type="ECO:0000256" key="2">
    <source>
        <dbReference type="SAM" id="SignalP"/>
    </source>
</evidence>
<evidence type="ECO:0000313" key="5">
    <source>
        <dbReference type="Proteomes" id="UP000317365"/>
    </source>
</evidence>
<dbReference type="Pfam" id="PF00497">
    <property type="entry name" value="SBP_bac_3"/>
    <property type="match status" value="1"/>
</dbReference>
<dbReference type="SUPFAM" id="SSF53850">
    <property type="entry name" value="Periplasmic binding protein-like II"/>
    <property type="match status" value="1"/>
</dbReference>
<keyword evidence="5" id="KW-1185">Reference proteome</keyword>
<dbReference type="AlphaFoldDB" id="A0A515ER25"/>
<dbReference type="Gene3D" id="3.40.190.10">
    <property type="entry name" value="Periplasmic binding protein-like II"/>
    <property type="match status" value="2"/>
</dbReference>
<dbReference type="Proteomes" id="UP000317365">
    <property type="component" value="Chromosome"/>
</dbReference>